<feature type="domain" description="ABC transporter" evidence="9">
    <location>
        <begin position="343"/>
        <end position="566"/>
    </location>
</feature>
<evidence type="ECO:0000256" key="8">
    <source>
        <dbReference type="SAM" id="Phobius"/>
    </source>
</evidence>
<evidence type="ECO:0000256" key="2">
    <source>
        <dbReference type="ARBA" id="ARBA00005417"/>
    </source>
</evidence>
<dbReference type="InterPro" id="IPR036640">
    <property type="entry name" value="ABC1_TM_sf"/>
</dbReference>
<organism evidence="11 12">
    <name type="scientific">Oharaeibacter diazotrophicus</name>
    <dbReference type="NCBI Taxonomy" id="1920512"/>
    <lineage>
        <taxon>Bacteria</taxon>
        <taxon>Pseudomonadati</taxon>
        <taxon>Pseudomonadota</taxon>
        <taxon>Alphaproteobacteria</taxon>
        <taxon>Hyphomicrobiales</taxon>
        <taxon>Pleomorphomonadaceae</taxon>
        <taxon>Oharaeibacter</taxon>
    </lineage>
</organism>
<dbReference type="EMBL" id="SNXY01000010">
    <property type="protein sequence ID" value="TDP82309.1"/>
    <property type="molecule type" value="Genomic_DNA"/>
</dbReference>
<keyword evidence="4" id="KW-0547">Nucleotide-binding</keyword>
<sequence length="567" mass="57840">MTADAAAPALGEVVALLGDALATAPRRFGGLVALSIGSAVLESAALMLLPVVLGGPAVLPGLPALGPVALGGVYLALVGLAAAALYGQATESEVLIRRFGERLRTRLHEAVLGAAWGSPALAHPSELQHAIFAEAGQCAFAVRLGIDLVGRLVTLPALLVAALVLSPGVTLAVGAMALVLGLPTLRLARRAYRLSGTLVRENRALAATLSDELSGLKPIKVLRAEPARGLAFAARLEALGEATAAQARATAGVRAWQRLATACAVAGGAGYGLAVMEIDGASMIALAVAALRLASGGMQTVETWRQLSRLLPIYEQVRRREADCLAVGEPAAAPTPPRLRRSLSFAAVAYVHPGAPAPTLSGIDLELPARGVTALVGPSGAGKSTLVDLAMGLIAPTAGTVAVDGAVLGAADRVAWRGRVAYVPQDGFLFHDSIRANLAVAAPAADDAAIEAALRRAAADFVFALPDGLDTRVGDRGSRLSGGERQRIMIARALLQDADLVVFDESTSALDADTEAKVLAAVAELASRACVILVAHRPAAIALADRVVQLEAGRIVAVRERRGAAAG</sequence>
<dbReference type="PANTHER" id="PTHR24221">
    <property type="entry name" value="ATP-BINDING CASSETTE SUB-FAMILY B"/>
    <property type="match status" value="1"/>
</dbReference>
<dbReference type="Pfam" id="PF00005">
    <property type="entry name" value="ABC_tran"/>
    <property type="match status" value="1"/>
</dbReference>
<evidence type="ECO:0000256" key="7">
    <source>
        <dbReference type="ARBA" id="ARBA00023136"/>
    </source>
</evidence>
<dbReference type="GO" id="GO:0005886">
    <property type="term" value="C:plasma membrane"/>
    <property type="evidence" value="ECO:0007669"/>
    <property type="project" value="UniProtKB-SubCell"/>
</dbReference>
<evidence type="ECO:0000256" key="6">
    <source>
        <dbReference type="ARBA" id="ARBA00022989"/>
    </source>
</evidence>
<dbReference type="GO" id="GO:0005524">
    <property type="term" value="F:ATP binding"/>
    <property type="evidence" value="ECO:0007669"/>
    <property type="project" value="UniProtKB-KW"/>
</dbReference>
<dbReference type="PROSITE" id="PS50893">
    <property type="entry name" value="ABC_TRANSPORTER_2"/>
    <property type="match status" value="1"/>
</dbReference>
<dbReference type="InterPro" id="IPR011527">
    <property type="entry name" value="ABC1_TM_dom"/>
</dbReference>
<protein>
    <submittedName>
        <fullName evidence="11">ATP-binding cassette subfamily C protein</fullName>
    </submittedName>
</protein>
<evidence type="ECO:0000256" key="4">
    <source>
        <dbReference type="ARBA" id="ARBA00022741"/>
    </source>
</evidence>
<dbReference type="CDD" id="cd03228">
    <property type="entry name" value="ABCC_MRP_Like"/>
    <property type="match status" value="1"/>
</dbReference>
<evidence type="ECO:0000256" key="1">
    <source>
        <dbReference type="ARBA" id="ARBA00004651"/>
    </source>
</evidence>
<keyword evidence="7 8" id="KW-0472">Membrane</keyword>
<comment type="similarity">
    <text evidence="2">Belongs to the ABC transporter superfamily.</text>
</comment>
<feature type="transmembrane region" description="Helical" evidence="8">
    <location>
        <begin position="31"/>
        <end position="53"/>
    </location>
</feature>
<accession>A0A4R6R8M5</accession>
<dbReference type="PROSITE" id="PS00211">
    <property type="entry name" value="ABC_TRANSPORTER_1"/>
    <property type="match status" value="1"/>
</dbReference>
<reference evidence="11 12" key="1">
    <citation type="submission" date="2019-03" db="EMBL/GenBank/DDBJ databases">
        <title>Genomic Encyclopedia of Type Strains, Phase IV (KMG-IV): sequencing the most valuable type-strain genomes for metagenomic binning, comparative biology and taxonomic classification.</title>
        <authorList>
            <person name="Goeker M."/>
        </authorList>
    </citation>
    <scope>NUCLEOTIDE SEQUENCE [LARGE SCALE GENOMIC DNA]</scope>
    <source>
        <strain evidence="11 12">DSM 102969</strain>
    </source>
</reference>
<gene>
    <name evidence="11" type="ORF">EDD54_3576</name>
</gene>
<dbReference type="SUPFAM" id="SSF52540">
    <property type="entry name" value="P-loop containing nucleoside triphosphate hydrolases"/>
    <property type="match status" value="1"/>
</dbReference>
<evidence type="ECO:0000256" key="3">
    <source>
        <dbReference type="ARBA" id="ARBA00022692"/>
    </source>
</evidence>
<dbReference type="GO" id="GO:0016887">
    <property type="term" value="F:ATP hydrolysis activity"/>
    <property type="evidence" value="ECO:0007669"/>
    <property type="project" value="InterPro"/>
</dbReference>
<dbReference type="Gene3D" id="1.20.1560.10">
    <property type="entry name" value="ABC transporter type 1, transmembrane domain"/>
    <property type="match status" value="1"/>
</dbReference>
<dbReference type="OrthoDB" id="9804259at2"/>
<feature type="domain" description="ABC transmembrane type-1" evidence="10">
    <location>
        <begin position="33"/>
        <end position="309"/>
    </location>
</feature>
<dbReference type="PANTHER" id="PTHR24221:SF654">
    <property type="entry name" value="ATP-BINDING CASSETTE SUB-FAMILY B MEMBER 6"/>
    <property type="match status" value="1"/>
</dbReference>
<keyword evidence="12" id="KW-1185">Reference proteome</keyword>
<evidence type="ECO:0000313" key="11">
    <source>
        <dbReference type="EMBL" id="TDP82309.1"/>
    </source>
</evidence>
<feature type="transmembrane region" description="Helical" evidence="8">
    <location>
        <begin position="65"/>
        <end position="86"/>
    </location>
</feature>
<comment type="caution">
    <text evidence="11">The sequence shown here is derived from an EMBL/GenBank/DDBJ whole genome shotgun (WGS) entry which is preliminary data.</text>
</comment>
<keyword evidence="5 11" id="KW-0067">ATP-binding</keyword>
<evidence type="ECO:0000259" key="10">
    <source>
        <dbReference type="PROSITE" id="PS50929"/>
    </source>
</evidence>
<dbReference type="Gene3D" id="3.40.50.300">
    <property type="entry name" value="P-loop containing nucleotide triphosphate hydrolases"/>
    <property type="match status" value="1"/>
</dbReference>
<dbReference type="InterPro" id="IPR003593">
    <property type="entry name" value="AAA+_ATPase"/>
</dbReference>
<dbReference type="AlphaFoldDB" id="A0A4R6R8M5"/>
<evidence type="ECO:0000256" key="5">
    <source>
        <dbReference type="ARBA" id="ARBA00022840"/>
    </source>
</evidence>
<dbReference type="GO" id="GO:0034040">
    <property type="term" value="F:ATPase-coupled lipid transmembrane transporter activity"/>
    <property type="evidence" value="ECO:0007669"/>
    <property type="project" value="TreeGrafter"/>
</dbReference>
<dbReference type="RefSeq" id="WP_126539576.1">
    <property type="nucleotide sequence ID" value="NZ_BSPM01000007.1"/>
</dbReference>
<dbReference type="InterPro" id="IPR027417">
    <property type="entry name" value="P-loop_NTPase"/>
</dbReference>
<proteinExistence type="inferred from homology"/>
<dbReference type="InterPro" id="IPR003439">
    <property type="entry name" value="ABC_transporter-like_ATP-bd"/>
</dbReference>
<dbReference type="SUPFAM" id="SSF90123">
    <property type="entry name" value="ABC transporter transmembrane region"/>
    <property type="match status" value="1"/>
</dbReference>
<keyword evidence="6 8" id="KW-1133">Transmembrane helix</keyword>
<comment type="subcellular location">
    <subcellularLocation>
        <location evidence="1">Cell membrane</location>
        <topology evidence="1">Multi-pass membrane protein</topology>
    </subcellularLocation>
</comment>
<dbReference type="InterPro" id="IPR039421">
    <property type="entry name" value="Type_1_exporter"/>
</dbReference>
<dbReference type="SMART" id="SM00382">
    <property type="entry name" value="AAA"/>
    <property type="match status" value="1"/>
</dbReference>
<dbReference type="Proteomes" id="UP000294547">
    <property type="component" value="Unassembled WGS sequence"/>
</dbReference>
<dbReference type="PROSITE" id="PS50929">
    <property type="entry name" value="ABC_TM1F"/>
    <property type="match status" value="1"/>
</dbReference>
<keyword evidence="3 8" id="KW-0812">Transmembrane</keyword>
<evidence type="ECO:0000259" key="9">
    <source>
        <dbReference type="PROSITE" id="PS50893"/>
    </source>
</evidence>
<name>A0A4R6R8M5_9HYPH</name>
<dbReference type="InterPro" id="IPR017871">
    <property type="entry name" value="ABC_transporter-like_CS"/>
</dbReference>
<dbReference type="GO" id="GO:0140359">
    <property type="term" value="F:ABC-type transporter activity"/>
    <property type="evidence" value="ECO:0007669"/>
    <property type="project" value="InterPro"/>
</dbReference>
<feature type="transmembrane region" description="Helical" evidence="8">
    <location>
        <begin position="157"/>
        <end position="182"/>
    </location>
</feature>
<evidence type="ECO:0000313" key="12">
    <source>
        <dbReference type="Proteomes" id="UP000294547"/>
    </source>
</evidence>